<organism evidence="11 12">
    <name type="scientific">Aliicoccus persicus</name>
    <dbReference type="NCBI Taxonomy" id="930138"/>
    <lineage>
        <taxon>Bacteria</taxon>
        <taxon>Bacillati</taxon>
        <taxon>Bacillota</taxon>
        <taxon>Bacilli</taxon>
        <taxon>Bacillales</taxon>
        <taxon>Staphylococcaceae</taxon>
        <taxon>Aliicoccus</taxon>
    </lineage>
</organism>
<sequence length="237" mass="27265">MMKRKPVVFITGTHSDALNDNNMLDLWWLPVIKTEILSFDKIVLKESFDWIIFTSRNAVEYFVPFMDRVKVKNIASIGSKTSHELKTHDIEPNFESEVFSQEGFIDKFPVEKGLKILYPASQNRRPKLENYLRGKACDITSIDLYRPVDNIESIHYLFDNLHRADALTFASPSAVRAIMENPLMTDEMREILNDKILVCIGPVTNSVLESYGFKSSYPDVHTNEETIKLLCKLIEVS</sequence>
<evidence type="ECO:0000256" key="8">
    <source>
        <dbReference type="ARBA" id="ARBA00048617"/>
    </source>
</evidence>
<dbReference type="InterPro" id="IPR003754">
    <property type="entry name" value="4pyrrol_synth_uPrphyn_synth"/>
</dbReference>
<dbReference type="SUPFAM" id="SSF69618">
    <property type="entry name" value="HemD-like"/>
    <property type="match status" value="1"/>
</dbReference>
<evidence type="ECO:0000256" key="3">
    <source>
        <dbReference type="ARBA" id="ARBA00013109"/>
    </source>
</evidence>
<comment type="caution">
    <text evidence="11">The sequence shown here is derived from an EMBL/GenBank/DDBJ whole genome shotgun (WGS) entry which is preliminary data.</text>
</comment>
<dbReference type="GO" id="GO:0006782">
    <property type="term" value="P:protoporphyrinogen IX biosynthetic process"/>
    <property type="evidence" value="ECO:0007669"/>
    <property type="project" value="UniProtKB-UniRule"/>
</dbReference>
<evidence type="ECO:0000256" key="7">
    <source>
        <dbReference type="ARBA" id="ARBA00040167"/>
    </source>
</evidence>
<dbReference type="CDD" id="cd06578">
    <property type="entry name" value="HemD"/>
    <property type="match status" value="1"/>
</dbReference>
<evidence type="ECO:0000256" key="5">
    <source>
        <dbReference type="ARBA" id="ARBA00023244"/>
    </source>
</evidence>
<dbReference type="Proteomes" id="UP000763505">
    <property type="component" value="Unassembled WGS sequence"/>
</dbReference>
<dbReference type="Gene3D" id="3.40.50.10090">
    <property type="match status" value="2"/>
</dbReference>
<evidence type="ECO:0000313" key="11">
    <source>
        <dbReference type="EMBL" id="HJE19469.1"/>
    </source>
</evidence>
<comment type="catalytic activity">
    <reaction evidence="8 9">
        <text>hydroxymethylbilane = uroporphyrinogen III + H2O</text>
        <dbReference type="Rhea" id="RHEA:18965"/>
        <dbReference type="ChEBI" id="CHEBI:15377"/>
        <dbReference type="ChEBI" id="CHEBI:57308"/>
        <dbReference type="ChEBI" id="CHEBI:57845"/>
        <dbReference type="EC" id="4.2.1.75"/>
    </reaction>
</comment>
<comment type="function">
    <text evidence="6 9">Catalyzes cyclization of the linear tetrapyrrole, hydroxymethylbilane, to the macrocyclic uroporphyrinogen III.</text>
</comment>
<evidence type="ECO:0000259" key="10">
    <source>
        <dbReference type="Pfam" id="PF02602"/>
    </source>
</evidence>
<dbReference type="Pfam" id="PF02602">
    <property type="entry name" value="HEM4"/>
    <property type="match status" value="1"/>
</dbReference>
<dbReference type="PANTHER" id="PTHR38042:SF1">
    <property type="entry name" value="UROPORPHYRINOGEN-III SYNTHASE, CHLOROPLASTIC"/>
    <property type="match status" value="1"/>
</dbReference>
<dbReference type="InterPro" id="IPR036108">
    <property type="entry name" value="4pyrrol_syn_uPrphyn_synt_sf"/>
</dbReference>
<keyword evidence="4 9" id="KW-0456">Lyase</keyword>
<protein>
    <recommendedName>
        <fullName evidence="7 9">Uroporphyrinogen-III synthase</fullName>
        <ecNumber evidence="3 9">4.2.1.75</ecNumber>
    </recommendedName>
</protein>
<dbReference type="PANTHER" id="PTHR38042">
    <property type="entry name" value="UROPORPHYRINOGEN-III SYNTHASE, CHLOROPLASTIC"/>
    <property type="match status" value="1"/>
</dbReference>
<comment type="pathway">
    <text evidence="1 9">Porphyrin-containing compound metabolism; protoporphyrin-IX biosynthesis; coproporphyrinogen-III from 5-aminolevulinate: step 3/4.</text>
</comment>
<feature type="domain" description="Tetrapyrrole biosynthesis uroporphyrinogen III synthase" evidence="10">
    <location>
        <begin position="29"/>
        <end position="226"/>
    </location>
</feature>
<evidence type="ECO:0000256" key="1">
    <source>
        <dbReference type="ARBA" id="ARBA00004772"/>
    </source>
</evidence>
<gene>
    <name evidence="11" type="ORF">K8V35_03845</name>
</gene>
<proteinExistence type="inferred from homology"/>
<evidence type="ECO:0000256" key="6">
    <source>
        <dbReference type="ARBA" id="ARBA00037589"/>
    </source>
</evidence>
<reference evidence="11" key="2">
    <citation type="submission" date="2021-09" db="EMBL/GenBank/DDBJ databases">
        <authorList>
            <person name="Gilroy R."/>
        </authorList>
    </citation>
    <scope>NUCLEOTIDE SEQUENCE</scope>
    <source>
        <strain evidence="11">6019</strain>
    </source>
</reference>
<dbReference type="InterPro" id="IPR039793">
    <property type="entry name" value="UROS/Hem4"/>
</dbReference>
<accession>A0A921B5M5</accession>
<dbReference type="EMBL" id="DYYI01000038">
    <property type="protein sequence ID" value="HJE19469.1"/>
    <property type="molecule type" value="Genomic_DNA"/>
</dbReference>
<comment type="similarity">
    <text evidence="2 9">Belongs to the uroporphyrinogen-III synthase family.</text>
</comment>
<dbReference type="AlphaFoldDB" id="A0A921B5M5"/>
<evidence type="ECO:0000256" key="4">
    <source>
        <dbReference type="ARBA" id="ARBA00023239"/>
    </source>
</evidence>
<reference evidence="11" key="1">
    <citation type="journal article" date="2021" name="PeerJ">
        <title>Extensive microbial diversity within the chicken gut microbiome revealed by metagenomics and culture.</title>
        <authorList>
            <person name="Gilroy R."/>
            <person name="Ravi A."/>
            <person name="Getino M."/>
            <person name="Pursley I."/>
            <person name="Horton D.L."/>
            <person name="Alikhan N.F."/>
            <person name="Baker D."/>
            <person name="Gharbi K."/>
            <person name="Hall N."/>
            <person name="Watson M."/>
            <person name="Adriaenssens E.M."/>
            <person name="Foster-Nyarko E."/>
            <person name="Jarju S."/>
            <person name="Secka A."/>
            <person name="Antonio M."/>
            <person name="Oren A."/>
            <person name="Chaudhuri R.R."/>
            <person name="La Ragione R."/>
            <person name="Hildebrand F."/>
            <person name="Pallen M.J."/>
        </authorList>
    </citation>
    <scope>NUCLEOTIDE SEQUENCE</scope>
    <source>
        <strain evidence="11">6019</strain>
    </source>
</reference>
<keyword evidence="5 9" id="KW-0627">Porphyrin biosynthesis</keyword>
<dbReference type="EC" id="4.2.1.75" evidence="3 9"/>
<dbReference type="GO" id="GO:0004852">
    <property type="term" value="F:uroporphyrinogen-III synthase activity"/>
    <property type="evidence" value="ECO:0007669"/>
    <property type="project" value="UniProtKB-UniRule"/>
</dbReference>
<evidence type="ECO:0000256" key="9">
    <source>
        <dbReference type="RuleBase" id="RU366031"/>
    </source>
</evidence>
<evidence type="ECO:0000313" key="12">
    <source>
        <dbReference type="Proteomes" id="UP000763505"/>
    </source>
</evidence>
<dbReference type="GO" id="GO:0006780">
    <property type="term" value="P:uroporphyrinogen III biosynthetic process"/>
    <property type="evidence" value="ECO:0007669"/>
    <property type="project" value="UniProtKB-UniRule"/>
</dbReference>
<name>A0A921B5M5_9STAP</name>
<evidence type="ECO:0000256" key="2">
    <source>
        <dbReference type="ARBA" id="ARBA00008133"/>
    </source>
</evidence>